<gene>
    <name evidence="2" type="ORF">PROPJV5_1587</name>
</gene>
<accession>A0A375I5S9</accession>
<feature type="transmembrane region" description="Helical" evidence="1">
    <location>
        <begin position="12"/>
        <end position="34"/>
    </location>
</feature>
<reference evidence="3" key="1">
    <citation type="submission" date="2018-02" db="EMBL/GenBank/DDBJ databases">
        <authorList>
            <person name="Hornung B."/>
        </authorList>
    </citation>
    <scope>NUCLEOTIDE SEQUENCE [LARGE SCALE GENOMIC DNA]</scope>
</reference>
<feature type="transmembrane region" description="Helical" evidence="1">
    <location>
        <begin position="156"/>
        <end position="174"/>
    </location>
</feature>
<dbReference type="RefSeq" id="WP_147385398.1">
    <property type="nucleotide sequence ID" value="NZ_OMOH01000005.1"/>
</dbReference>
<keyword evidence="1" id="KW-0812">Transmembrane</keyword>
<feature type="transmembrane region" description="Helical" evidence="1">
    <location>
        <begin position="54"/>
        <end position="78"/>
    </location>
</feature>
<sequence length="255" mass="26638">MRVFVTETRKLLGLRPAVGAVVAALVLTPLLTWVNARSVRAAIEGVRADVDADPAGLGVSEALLSVAASAALGVLVVWQEYRPMPEELGGGHQAAMSELAVPARIRRCLAKYVLAALAGGLVTSLALAEGTITARRVLGPHAPAMTTAQWQQDGRVVLYAVFLSLFAAGATLVLRNGLVPMVYLVASSTVVSVGFLLAMRWSWAWYLLPDALGPALIRAGEEPGMPSIPAAAAAMAGWVLLGCGAGAVFDRYRDV</sequence>
<protein>
    <recommendedName>
        <fullName evidence="4">ABC-2 family transporter protein</fullName>
    </recommendedName>
</protein>
<dbReference type="Proteomes" id="UP000265962">
    <property type="component" value="Unassembled WGS sequence"/>
</dbReference>
<keyword evidence="1" id="KW-0472">Membrane</keyword>
<dbReference type="OrthoDB" id="3731926at2"/>
<dbReference type="EMBL" id="OMOH01000005">
    <property type="protein sequence ID" value="SPF68605.1"/>
    <property type="molecule type" value="Genomic_DNA"/>
</dbReference>
<organism evidence="2 3">
    <name type="scientific">Propionibacterium ruminifibrarum</name>
    <dbReference type="NCBI Taxonomy" id="1962131"/>
    <lineage>
        <taxon>Bacteria</taxon>
        <taxon>Bacillati</taxon>
        <taxon>Actinomycetota</taxon>
        <taxon>Actinomycetes</taxon>
        <taxon>Propionibacteriales</taxon>
        <taxon>Propionibacteriaceae</taxon>
        <taxon>Propionibacterium</taxon>
    </lineage>
</organism>
<dbReference type="AlphaFoldDB" id="A0A375I5S9"/>
<keyword evidence="1" id="KW-1133">Transmembrane helix</keyword>
<name>A0A375I5S9_9ACTN</name>
<feature type="transmembrane region" description="Helical" evidence="1">
    <location>
        <begin position="181"/>
        <end position="208"/>
    </location>
</feature>
<keyword evidence="3" id="KW-1185">Reference proteome</keyword>
<evidence type="ECO:0000256" key="1">
    <source>
        <dbReference type="SAM" id="Phobius"/>
    </source>
</evidence>
<evidence type="ECO:0008006" key="4">
    <source>
        <dbReference type="Google" id="ProtNLM"/>
    </source>
</evidence>
<evidence type="ECO:0000313" key="3">
    <source>
        <dbReference type="Proteomes" id="UP000265962"/>
    </source>
</evidence>
<feature type="transmembrane region" description="Helical" evidence="1">
    <location>
        <begin position="109"/>
        <end position="128"/>
    </location>
</feature>
<evidence type="ECO:0000313" key="2">
    <source>
        <dbReference type="EMBL" id="SPF68605.1"/>
    </source>
</evidence>
<proteinExistence type="predicted"/>
<feature type="transmembrane region" description="Helical" evidence="1">
    <location>
        <begin position="228"/>
        <end position="249"/>
    </location>
</feature>